<keyword evidence="2" id="KW-1185">Reference proteome</keyword>
<name>S4VY33_9VIRU</name>
<organism evidence="1 2">
    <name type="scientific">Pandoravirus salinus</name>
    <dbReference type="NCBI Taxonomy" id="1349410"/>
    <lineage>
        <taxon>Viruses</taxon>
        <taxon>Pandoravirus</taxon>
    </lineage>
</organism>
<evidence type="ECO:0000313" key="1">
    <source>
        <dbReference type="EMBL" id="AGO85579.2"/>
    </source>
</evidence>
<protein>
    <submittedName>
        <fullName evidence="1">Uncharacterized protein</fullName>
    </submittedName>
</protein>
<accession>S4VY33</accession>
<gene>
    <name evidence="1" type="ORF">psal_cds_1248</name>
</gene>
<dbReference type="EMBL" id="KC977571">
    <property type="protein sequence ID" value="AGO85579.2"/>
    <property type="molecule type" value="Genomic_DNA"/>
</dbReference>
<dbReference type="RefSeq" id="YP_008438658.2">
    <property type="nucleotide sequence ID" value="NC_022098.1"/>
</dbReference>
<dbReference type="GeneID" id="16607366"/>
<dbReference type="Proteomes" id="UP000204584">
    <property type="component" value="Segment"/>
</dbReference>
<reference evidence="1 2" key="1">
    <citation type="journal article" date="2013" name="Science">
        <title>Pandoraviruses: amoeba viruses with genomes up to 2.5 Mb reaching that of parasitic eukaryotes.</title>
        <authorList>
            <person name="Philippe N."/>
            <person name="Legendre M."/>
            <person name="Doutre G."/>
            <person name="Coute Y."/>
            <person name="Poirot O."/>
            <person name="Lescot M."/>
            <person name="Arslan D."/>
            <person name="Seltzer V."/>
            <person name="Bertaux L."/>
            <person name="Bruley C."/>
            <person name="Garin J."/>
            <person name="Claverie J.M."/>
            <person name="Abergel C."/>
        </authorList>
    </citation>
    <scope>NUCLEOTIDE SEQUENCE [LARGE SCALE GENOMIC DNA]</scope>
</reference>
<proteinExistence type="predicted"/>
<dbReference type="KEGG" id="vg:16607366"/>
<sequence length="101" mass="10769">MGQANATARGYGAVSQDAMMATHGIAQADYDARAGALVARIQTMPADYVSAEDRAAAIRALITGTCGDDTDLFARMLAGLRRWESDLATPNRPLPRKNKTD</sequence>
<evidence type="ECO:0000313" key="2">
    <source>
        <dbReference type="Proteomes" id="UP000204584"/>
    </source>
</evidence>